<evidence type="ECO:0000259" key="1">
    <source>
        <dbReference type="PROSITE" id="PS51934"/>
    </source>
</evidence>
<dbReference type="EMBL" id="CM007900">
    <property type="protein sequence ID" value="OTG06625.1"/>
    <property type="molecule type" value="Genomic_DNA"/>
</dbReference>
<dbReference type="PANTHER" id="PTHR46137:SF2">
    <property type="entry name" value="OS09G0526800 PROTEIN"/>
    <property type="match status" value="1"/>
</dbReference>
<dbReference type="Proteomes" id="UP000215914">
    <property type="component" value="Chromosome 11"/>
</dbReference>
<dbReference type="Gramene" id="mRNA:HanXRQr2_Chr03g0103641">
    <property type="protein sequence ID" value="mRNA:HanXRQr2_Chr03g0103641"/>
    <property type="gene ID" value="HanXRQr2_Chr03g0103641"/>
</dbReference>
<dbReference type="OMA" id="INCEDFA"/>
<dbReference type="AlphaFoldDB" id="A0A251T685"/>
<dbReference type="InParanoid" id="A0A251T685"/>
<keyword evidence="4" id="KW-1185">Reference proteome</keyword>
<dbReference type="EMBL" id="MNCJ02000318">
    <property type="protein sequence ID" value="KAF5813856.1"/>
    <property type="molecule type" value="Genomic_DNA"/>
</dbReference>
<reference evidence="2" key="3">
    <citation type="submission" date="2020-06" db="EMBL/GenBank/DDBJ databases">
        <title>Helianthus annuus Genome sequencing and assembly Release 2.</title>
        <authorList>
            <person name="Gouzy J."/>
            <person name="Langlade N."/>
            <person name="Munos S."/>
        </authorList>
    </citation>
    <scope>NUCLEOTIDE SEQUENCE</scope>
    <source>
        <tissue evidence="2">Leaves</tissue>
    </source>
</reference>
<dbReference type="InterPro" id="IPR007053">
    <property type="entry name" value="LRAT_dom"/>
</dbReference>
<gene>
    <name evidence="3" type="ORF">HannXRQ_Chr11g0321371</name>
    <name evidence="2" type="ORF">HanXRQr2_Chr03g0103641</name>
</gene>
<dbReference type="STRING" id="4232.A0A251T685"/>
<reference evidence="3" key="2">
    <citation type="submission" date="2017-02" db="EMBL/GenBank/DDBJ databases">
        <title>Sunflower complete genome.</title>
        <authorList>
            <person name="Langlade N."/>
            <person name="Munos S."/>
        </authorList>
    </citation>
    <scope>NUCLEOTIDE SEQUENCE [LARGE SCALE GENOMIC DNA]</scope>
    <source>
        <tissue evidence="3">Leaves</tissue>
    </source>
</reference>
<evidence type="ECO:0000313" key="4">
    <source>
        <dbReference type="Proteomes" id="UP000215914"/>
    </source>
</evidence>
<evidence type="ECO:0000313" key="2">
    <source>
        <dbReference type="EMBL" id="KAF5813856.1"/>
    </source>
</evidence>
<dbReference type="PROSITE" id="PS51934">
    <property type="entry name" value="LRAT"/>
    <property type="match status" value="1"/>
</dbReference>
<evidence type="ECO:0000313" key="3">
    <source>
        <dbReference type="EMBL" id="OTG06625.1"/>
    </source>
</evidence>
<proteinExistence type="predicted"/>
<reference evidence="2 4" key="1">
    <citation type="journal article" date="2017" name="Nature">
        <title>The sunflower genome provides insights into oil metabolism, flowering and Asterid evolution.</title>
        <authorList>
            <person name="Badouin H."/>
            <person name="Gouzy J."/>
            <person name="Grassa C.J."/>
            <person name="Murat F."/>
            <person name="Staton S.E."/>
            <person name="Cottret L."/>
            <person name="Lelandais-Briere C."/>
            <person name="Owens G.L."/>
            <person name="Carrere S."/>
            <person name="Mayjonade B."/>
            <person name="Legrand L."/>
            <person name="Gill N."/>
            <person name="Kane N.C."/>
            <person name="Bowers J.E."/>
            <person name="Hubner S."/>
            <person name="Bellec A."/>
            <person name="Berard A."/>
            <person name="Berges H."/>
            <person name="Blanchet N."/>
            <person name="Boniface M.C."/>
            <person name="Brunel D."/>
            <person name="Catrice O."/>
            <person name="Chaidir N."/>
            <person name="Claudel C."/>
            <person name="Donnadieu C."/>
            <person name="Faraut T."/>
            <person name="Fievet G."/>
            <person name="Helmstetter N."/>
            <person name="King M."/>
            <person name="Knapp S.J."/>
            <person name="Lai Z."/>
            <person name="Le Paslier M.C."/>
            <person name="Lippi Y."/>
            <person name="Lorenzon L."/>
            <person name="Mandel J.R."/>
            <person name="Marage G."/>
            <person name="Marchand G."/>
            <person name="Marquand E."/>
            <person name="Bret-Mestries E."/>
            <person name="Morien E."/>
            <person name="Nambeesan S."/>
            <person name="Nguyen T."/>
            <person name="Pegot-Espagnet P."/>
            <person name="Pouilly N."/>
            <person name="Raftis F."/>
            <person name="Sallet E."/>
            <person name="Schiex T."/>
            <person name="Thomas J."/>
            <person name="Vandecasteele C."/>
            <person name="Vares D."/>
            <person name="Vear F."/>
            <person name="Vautrin S."/>
            <person name="Crespi M."/>
            <person name="Mangin B."/>
            <person name="Burke J.M."/>
            <person name="Salse J."/>
            <person name="Munos S."/>
            <person name="Vincourt P."/>
            <person name="Rieseberg L.H."/>
            <person name="Langlade N.B."/>
        </authorList>
    </citation>
    <scope>NUCLEOTIDE SEQUENCE [LARGE SCALE GENOMIC DNA]</scope>
    <source>
        <strain evidence="4">cv. SF193</strain>
        <tissue evidence="2">Leaves</tissue>
    </source>
</reference>
<name>A0A251T685_HELAN</name>
<organism evidence="3 4">
    <name type="scientific">Helianthus annuus</name>
    <name type="common">Common sunflower</name>
    <dbReference type="NCBI Taxonomy" id="4232"/>
    <lineage>
        <taxon>Eukaryota</taxon>
        <taxon>Viridiplantae</taxon>
        <taxon>Streptophyta</taxon>
        <taxon>Embryophyta</taxon>
        <taxon>Tracheophyta</taxon>
        <taxon>Spermatophyta</taxon>
        <taxon>Magnoliopsida</taxon>
        <taxon>eudicotyledons</taxon>
        <taxon>Gunneridae</taxon>
        <taxon>Pentapetalae</taxon>
        <taxon>asterids</taxon>
        <taxon>campanulids</taxon>
        <taxon>Asterales</taxon>
        <taxon>Asteraceae</taxon>
        <taxon>Asteroideae</taxon>
        <taxon>Heliantheae alliance</taxon>
        <taxon>Heliantheae</taxon>
        <taxon>Helianthus</taxon>
    </lineage>
</organism>
<dbReference type="PANTHER" id="PTHR46137">
    <property type="entry name" value="OS05G0310600 PROTEIN"/>
    <property type="match status" value="1"/>
</dbReference>
<sequence length="189" mass="21374">MGFLSNRVERSDIKADDHIYTYRVVFAYSHHVVQSCLDCFLRDGALYGFEYGVNPTIFFAKVRGGTCTTATSDDPDIVIHQAMYPLQTGFGNYDVFQNNCEDFALYCKTGILTVAKLGSGVVLGSDGVVWWVSGEEGRRGYGFGREGFYIYFFIFVKETSKMTKVPLCAMNMPYLTENYNLVRTKGRRV</sequence>
<feature type="domain" description="LRAT" evidence="1">
    <location>
        <begin position="1"/>
        <end position="116"/>
    </location>
</feature>
<accession>A0A251T685</accession>
<dbReference type="Gene3D" id="3.90.1720.10">
    <property type="entry name" value="endopeptidase domain like (from Nostoc punctiforme)"/>
    <property type="match status" value="1"/>
</dbReference>
<dbReference type="Pfam" id="PF04970">
    <property type="entry name" value="LRAT"/>
    <property type="match status" value="1"/>
</dbReference>
<protein>
    <submittedName>
        <fullName evidence="2 3">LRAT-like domain-containing protein</fullName>
    </submittedName>
</protein>